<evidence type="ECO:0000256" key="13">
    <source>
        <dbReference type="HAMAP-Rule" id="MF_01398"/>
    </source>
</evidence>
<dbReference type="InterPro" id="IPR002146">
    <property type="entry name" value="ATP_synth_b/b'su_bac/chlpt"/>
</dbReference>
<dbReference type="PANTHER" id="PTHR33445:SF1">
    <property type="entry name" value="ATP SYNTHASE SUBUNIT B"/>
    <property type="match status" value="1"/>
</dbReference>
<comment type="similarity">
    <text evidence="1 13 14">Belongs to the ATPase B chain family.</text>
</comment>
<evidence type="ECO:0000256" key="14">
    <source>
        <dbReference type="RuleBase" id="RU003848"/>
    </source>
</evidence>
<dbReference type="InterPro" id="IPR050059">
    <property type="entry name" value="ATP_synthase_B_chain"/>
</dbReference>
<keyword evidence="6 13" id="KW-0375">Hydrogen ion transport</keyword>
<evidence type="ECO:0000256" key="7">
    <source>
        <dbReference type="ARBA" id="ARBA00022989"/>
    </source>
</evidence>
<comment type="subunit">
    <text evidence="13">F-type ATPases have 2 components, F(1) - the catalytic core - and F(0) - the membrane proton channel. F(1) has five subunits: alpha(3), beta(3), gamma(1), delta(1), epsilon(1). F(0) has three main subunits: a(1), b(2) and c(10-14). The alpha and beta chains form an alternating ring which encloses part of the gamma chain. F(1) is attached to F(0) by a central stalk formed by the gamma and epsilon chains, while a peripheral stalk is formed by the delta and b chains.</text>
</comment>
<keyword evidence="8 13" id="KW-0406">Ion transport</keyword>
<dbReference type="Proteomes" id="UP000621436">
    <property type="component" value="Unassembled WGS sequence"/>
</dbReference>
<dbReference type="CDD" id="cd06503">
    <property type="entry name" value="ATP-synt_Fo_b"/>
    <property type="match status" value="1"/>
</dbReference>
<dbReference type="GO" id="GO:0005886">
    <property type="term" value="C:plasma membrane"/>
    <property type="evidence" value="ECO:0007669"/>
    <property type="project" value="UniProtKB-SubCell"/>
</dbReference>
<keyword evidence="10 13" id="KW-0066">ATP synthesis</keyword>
<keyword evidence="5 13" id="KW-0812">Transmembrane</keyword>
<feature type="region of interest" description="Disordered" evidence="15">
    <location>
        <begin position="68"/>
        <end position="88"/>
    </location>
</feature>
<evidence type="ECO:0000256" key="4">
    <source>
        <dbReference type="ARBA" id="ARBA00022547"/>
    </source>
</evidence>
<dbReference type="GO" id="GO:0046933">
    <property type="term" value="F:proton-transporting ATP synthase activity, rotational mechanism"/>
    <property type="evidence" value="ECO:0007669"/>
    <property type="project" value="UniProtKB-UniRule"/>
</dbReference>
<protein>
    <recommendedName>
        <fullName evidence="13">ATP synthase subunit b</fullName>
    </recommendedName>
    <alternativeName>
        <fullName evidence="13">ATP synthase F(0) sector subunit b</fullName>
    </alternativeName>
    <alternativeName>
        <fullName evidence="13">ATPase subunit I</fullName>
    </alternativeName>
    <alternativeName>
        <fullName evidence="13">F-type ATPase subunit b</fullName>
        <shortName evidence="13">F-ATPase subunit b</shortName>
    </alternativeName>
</protein>
<comment type="function">
    <text evidence="11 13">F(1)F(0) ATP synthase produces ATP from ADP in the presence of a proton or sodium gradient. F-type ATPases consist of two structural domains, F(1) containing the extramembraneous catalytic core and F(0) containing the membrane proton channel, linked together by a central stalk and a peripheral stalk. During catalysis, ATP synthesis in the catalytic domain of F(1) is coupled via a rotary mechanism of the central stalk subunits to proton translocation.</text>
</comment>
<dbReference type="GO" id="GO:0012505">
    <property type="term" value="C:endomembrane system"/>
    <property type="evidence" value="ECO:0007669"/>
    <property type="project" value="UniProtKB-SubCell"/>
</dbReference>
<keyword evidence="17" id="KW-1185">Reference proteome</keyword>
<dbReference type="GO" id="GO:0045259">
    <property type="term" value="C:proton-transporting ATP synthase complex"/>
    <property type="evidence" value="ECO:0007669"/>
    <property type="project" value="UniProtKB-KW"/>
</dbReference>
<dbReference type="EMBL" id="JADPIE010000005">
    <property type="protein sequence ID" value="MBF8437397.1"/>
    <property type="molecule type" value="Genomic_DNA"/>
</dbReference>
<dbReference type="Pfam" id="PF00430">
    <property type="entry name" value="ATP-synt_B"/>
    <property type="match status" value="1"/>
</dbReference>
<gene>
    <name evidence="13 16" type="primary">atpF</name>
    <name evidence="16" type="ORF">I0Q91_09920</name>
</gene>
<keyword evidence="2 13" id="KW-0813">Transport</keyword>
<evidence type="ECO:0000256" key="15">
    <source>
        <dbReference type="SAM" id="MobiDB-lite"/>
    </source>
</evidence>
<evidence type="ECO:0000313" key="17">
    <source>
        <dbReference type="Proteomes" id="UP000621436"/>
    </source>
</evidence>
<evidence type="ECO:0000256" key="9">
    <source>
        <dbReference type="ARBA" id="ARBA00023136"/>
    </source>
</evidence>
<dbReference type="SUPFAM" id="SSF81573">
    <property type="entry name" value="F1F0 ATP synthase subunit B, membrane domain"/>
    <property type="match status" value="1"/>
</dbReference>
<keyword evidence="4 13" id="KW-0138">CF(0)</keyword>
<evidence type="ECO:0000256" key="5">
    <source>
        <dbReference type="ARBA" id="ARBA00022692"/>
    </source>
</evidence>
<dbReference type="AlphaFoldDB" id="A0A931FAX0"/>
<evidence type="ECO:0000256" key="12">
    <source>
        <dbReference type="ARBA" id="ARBA00037847"/>
    </source>
</evidence>
<evidence type="ECO:0000256" key="6">
    <source>
        <dbReference type="ARBA" id="ARBA00022781"/>
    </source>
</evidence>
<organism evidence="16 17">
    <name type="scientific">Halonatronomonas betaini</name>
    <dbReference type="NCBI Taxonomy" id="2778430"/>
    <lineage>
        <taxon>Bacteria</taxon>
        <taxon>Bacillati</taxon>
        <taxon>Bacillota</taxon>
        <taxon>Clostridia</taxon>
        <taxon>Halanaerobiales</taxon>
        <taxon>Halarsenatibacteraceae</taxon>
        <taxon>Halonatronomonas</taxon>
    </lineage>
</organism>
<comment type="caution">
    <text evidence="16">The sequence shown here is derived from an EMBL/GenBank/DDBJ whole genome shotgun (WGS) entry which is preliminary data.</text>
</comment>
<dbReference type="GO" id="GO:0046961">
    <property type="term" value="F:proton-transporting ATPase activity, rotational mechanism"/>
    <property type="evidence" value="ECO:0007669"/>
    <property type="project" value="TreeGrafter"/>
</dbReference>
<dbReference type="NCBIfam" id="TIGR01144">
    <property type="entry name" value="ATP_synt_b"/>
    <property type="match status" value="1"/>
</dbReference>
<keyword evidence="7 13" id="KW-1133">Transmembrane helix</keyword>
<reference evidence="16" key="1">
    <citation type="submission" date="2020-11" db="EMBL/GenBank/DDBJ databases">
        <title>Halonatronomonas betainensis gen. nov., sp. nov. a novel haloalkaliphilic representative of the family Halanaerobiacae capable of betaine degradation.</title>
        <authorList>
            <person name="Boltyanskaya Y."/>
            <person name="Kevbrin V."/>
            <person name="Detkova E."/>
            <person name="Grouzdev D.S."/>
            <person name="Koziaeva V."/>
            <person name="Zhilina T."/>
        </authorList>
    </citation>
    <scope>NUCLEOTIDE SEQUENCE</scope>
    <source>
        <strain evidence="16">Z-7014</strain>
    </source>
</reference>
<dbReference type="PANTHER" id="PTHR33445">
    <property type="entry name" value="ATP SYNTHASE SUBUNIT B', CHLOROPLASTIC"/>
    <property type="match status" value="1"/>
</dbReference>
<keyword evidence="3 13" id="KW-1003">Cell membrane</keyword>
<evidence type="ECO:0000256" key="8">
    <source>
        <dbReference type="ARBA" id="ARBA00023065"/>
    </source>
</evidence>
<evidence type="ECO:0000256" key="2">
    <source>
        <dbReference type="ARBA" id="ARBA00022448"/>
    </source>
</evidence>
<dbReference type="InterPro" id="IPR005864">
    <property type="entry name" value="ATP_synth_F0_bsu_bac"/>
</dbReference>
<dbReference type="InterPro" id="IPR028987">
    <property type="entry name" value="ATP_synth_B-like_membr_sf"/>
</dbReference>
<evidence type="ECO:0000256" key="11">
    <source>
        <dbReference type="ARBA" id="ARBA00025198"/>
    </source>
</evidence>
<sequence length="166" mass="19159">MVDINITMLWEVVNFLVLLYLLKRFLFGPITEMLDKRSSKIKNDLKEAREQKEKARKLKEEREAELKKARKKSQEIIEEAESQGDKRAEEIIEAAEEEAQRIKDKNLAEIEQAKSEAVDDLRQEVAGLSLKVASKFLSEELDEKDHIELVNKYLKDIEDSGLGEVG</sequence>
<keyword evidence="9 13" id="KW-0472">Membrane</keyword>
<dbReference type="RefSeq" id="WP_270454373.1">
    <property type="nucleotide sequence ID" value="NZ_JADPIE010000005.1"/>
</dbReference>
<comment type="subcellular location">
    <subcellularLocation>
        <location evidence="13">Cell membrane</location>
        <topology evidence="13">Single-pass membrane protein</topology>
    </subcellularLocation>
    <subcellularLocation>
        <location evidence="12">Endomembrane system</location>
        <topology evidence="12">Single-pass membrane protein</topology>
    </subcellularLocation>
</comment>
<comment type="function">
    <text evidence="13">Component of the F(0) channel, it forms part of the peripheral stalk, linking F(1) to F(0).</text>
</comment>
<evidence type="ECO:0000313" key="16">
    <source>
        <dbReference type="EMBL" id="MBF8437397.1"/>
    </source>
</evidence>
<evidence type="ECO:0000256" key="3">
    <source>
        <dbReference type="ARBA" id="ARBA00022475"/>
    </source>
</evidence>
<name>A0A931FAX0_9FIRM</name>
<accession>A0A931FAX0</accession>
<proteinExistence type="inferred from homology"/>
<evidence type="ECO:0000256" key="1">
    <source>
        <dbReference type="ARBA" id="ARBA00005513"/>
    </source>
</evidence>
<dbReference type="HAMAP" id="MF_01398">
    <property type="entry name" value="ATP_synth_b_bprime"/>
    <property type="match status" value="1"/>
</dbReference>
<dbReference type="Gene3D" id="1.20.5.620">
    <property type="entry name" value="F1F0 ATP synthase subunit B, membrane domain"/>
    <property type="match status" value="1"/>
</dbReference>
<evidence type="ECO:0000256" key="10">
    <source>
        <dbReference type="ARBA" id="ARBA00023310"/>
    </source>
</evidence>